<dbReference type="Pfam" id="PF05050">
    <property type="entry name" value="Methyltransf_21"/>
    <property type="match status" value="1"/>
</dbReference>
<dbReference type="Proteomes" id="UP000318017">
    <property type="component" value="Chromosome"/>
</dbReference>
<accession>A0A518GFK9</accession>
<sequence>MGVEQIVKDFAGRTPLRPIREYFSKRRRLRRLTQQFKEWSSEDQQRLNFYQQFISPGDLVFDVGANVGNRAKIFSKLGAVVVAVEPQVACADFLETAFADTANFHLVRKALGASVGQAEMLISPLDTISTLSSEWVRSVKESGRFADCRWDKKQTVSVDTLDNLIAEYGRPAFIKIDVEGFEEQVVAGLSTPVGAISMEFAPEFLRSTMECVRKLDRIGPVRFQISLGESMEFSLPDWVDAEEIEQALLAVAPTDFGDLYARFDTAEH</sequence>
<dbReference type="RefSeq" id="WP_145084685.1">
    <property type="nucleotide sequence ID" value="NZ_CP036298.1"/>
</dbReference>
<protein>
    <recommendedName>
        <fullName evidence="1">Methyltransferase FkbM domain-containing protein</fullName>
    </recommendedName>
</protein>
<dbReference type="InterPro" id="IPR052514">
    <property type="entry name" value="SAM-dependent_MTase"/>
</dbReference>
<name>A0A518GFK9_9BACT</name>
<dbReference type="Gene3D" id="3.40.50.150">
    <property type="entry name" value="Vaccinia Virus protein VP39"/>
    <property type="match status" value="1"/>
</dbReference>
<evidence type="ECO:0000313" key="2">
    <source>
        <dbReference type="EMBL" id="QDV27381.1"/>
    </source>
</evidence>
<dbReference type="OrthoDB" id="4104638at2"/>
<dbReference type="EMBL" id="CP036298">
    <property type="protein sequence ID" value="QDV27381.1"/>
    <property type="molecule type" value="Genomic_DNA"/>
</dbReference>
<reference evidence="2 3" key="1">
    <citation type="submission" date="2019-02" db="EMBL/GenBank/DDBJ databases">
        <title>Deep-cultivation of Planctomycetes and their phenomic and genomic characterization uncovers novel biology.</title>
        <authorList>
            <person name="Wiegand S."/>
            <person name="Jogler M."/>
            <person name="Boedeker C."/>
            <person name="Pinto D."/>
            <person name="Vollmers J."/>
            <person name="Rivas-Marin E."/>
            <person name="Kohn T."/>
            <person name="Peeters S.H."/>
            <person name="Heuer A."/>
            <person name="Rast P."/>
            <person name="Oberbeckmann S."/>
            <person name="Bunk B."/>
            <person name="Jeske O."/>
            <person name="Meyerdierks A."/>
            <person name="Storesund J.E."/>
            <person name="Kallscheuer N."/>
            <person name="Luecker S."/>
            <person name="Lage O.M."/>
            <person name="Pohl T."/>
            <person name="Merkel B.J."/>
            <person name="Hornburger P."/>
            <person name="Mueller R.-W."/>
            <person name="Bruemmer F."/>
            <person name="Labrenz M."/>
            <person name="Spormann A.M."/>
            <person name="Op den Camp H."/>
            <person name="Overmann J."/>
            <person name="Amann R."/>
            <person name="Jetten M.S.M."/>
            <person name="Mascher T."/>
            <person name="Medema M.H."/>
            <person name="Devos D.P."/>
            <person name="Kaster A.-K."/>
            <person name="Ovreas L."/>
            <person name="Rohde M."/>
            <person name="Galperin M.Y."/>
            <person name="Jogler C."/>
        </authorList>
    </citation>
    <scope>NUCLEOTIDE SEQUENCE [LARGE SCALE GENOMIC DNA]</scope>
    <source>
        <strain evidence="2 3">Q31a</strain>
    </source>
</reference>
<dbReference type="InterPro" id="IPR006342">
    <property type="entry name" value="FkbM_mtfrase"/>
</dbReference>
<evidence type="ECO:0000313" key="3">
    <source>
        <dbReference type="Proteomes" id="UP000318017"/>
    </source>
</evidence>
<dbReference type="KEGG" id="ahel:Q31a_57700"/>
<dbReference type="NCBIfam" id="TIGR01444">
    <property type="entry name" value="fkbM_fam"/>
    <property type="match status" value="1"/>
</dbReference>
<proteinExistence type="predicted"/>
<keyword evidence="3" id="KW-1185">Reference proteome</keyword>
<dbReference type="SUPFAM" id="SSF53335">
    <property type="entry name" value="S-adenosyl-L-methionine-dependent methyltransferases"/>
    <property type="match status" value="1"/>
</dbReference>
<feature type="domain" description="Methyltransferase FkbM" evidence="1">
    <location>
        <begin position="62"/>
        <end position="191"/>
    </location>
</feature>
<dbReference type="PANTHER" id="PTHR34203:SF15">
    <property type="entry name" value="SLL1173 PROTEIN"/>
    <property type="match status" value="1"/>
</dbReference>
<dbReference type="InterPro" id="IPR029063">
    <property type="entry name" value="SAM-dependent_MTases_sf"/>
</dbReference>
<organism evidence="2 3">
    <name type="scientific">Aureliella helgolandensis</name>
    <dbReference type="NCBI Taxonomy" id="2527968"/>
    <lineage>
        <taxon>Bacteria</taxon>
        <taxon>Pseudomonadati</taxon>
        <taxon>Planctomycetota</taxon>
        <taxon>Planctomycetia</taxon>
        <taxon>Pirellulales</taxon>
        <taxon>Pirellulaceae</taxon>
        <taxon>Aureliella</taxon>
    </lineage>
</organism>
<dbReference type="AlphaFoldDB" id="A0A518GFK9"/>
<gene>
    <name evidence="2" type="ORF">Q31a_57700</name>
</gene>
<dbReference type="PANTHER" id="PTHR34203">
    <property type="entry name" value="METHYLTRANSFERASE, FKBM FAMILY PROTEIN"/>
    <property type="match status" value="1"/>
</dbReference>
<evidence type="ECO:0000259" key="1">
    <source>
        <dbReference type="Pfam" id="PF05050"/>
    </source>
</evidence>